<feature type="region of interest" description="Disordered" evidence="1">
    <location>
        <begin position="1"/>
        <end position="56"/>
    </location>
</feature>
<dbReference type="Proteomes" id="UP000075880">
    <property type="component" value="Unassembled WGS sequence"/>
</dbReference>
<protein>
    <submittedName>
        <fullName evidence="2">Uncharacterized protein</fullName>
    </submittedName>
</protein>
<dbReference type="EnsemblMetazoa" id="ENSAATROPT008279">
    <property type="protein sequence ID" value="ENSAATROPP007441"/>
    <property type="gene ID" value="ENSAATROPG006739"/>
</dbReference>
<reference evidence="2" key="1">
    <citation type="submission" date="2024-04" db="UniProtKB">
        <authorList>
            <consortium name="EnsemblMetazoa"/>
        </authorList>
    </citation>
    <scope>IDENTIFICATION</scope>
    <source>
        <strain evidence="2">EBRO</strain>
    </source>
</reference>
<evidence type="ECO:0000313" key="2">
    <source>
        <dbReference type="EnsemblMetazoa" id="ENSAATROPP007441"/>
    </source>
</evidence>
<accession>A0AAG5D8H1</accession>
<keyword evidence="3" id="KW-1185">Reference proteome</keyword>
<sequence>FLEDLRWREIRHGSELPRPRSEEQKQNRQNHGKKKANGTTQKDEQPISPRTLSEQA</sequence>
<evidence type="ECO:0000313" key="3">
    <source>
        <dbReference type="Proteomes" id="UP000075880"/>
    </source>
</evidence>
<organism evidence="2 3">
    <name type="scientific">Anopheles atroparvus</name>
    <name type="common">European mosquito</name>
    <dbReference type="NCBI Taxonomy" id="41427"/>
    <lineage>
        <taxon>Eukaryota</taxon>
        <taxon>Metazoa</taxon>
        <taxon>Ecdysozoa</taxon>
        <taxon>Arthropoda</taxon>
        <taxon>Hexapoda</taxon>
        <taxon>Insecta</taxon>
        <taxon>Pterygota</taxon>
        <taxon>Neoptera</taxon>
        <taxon>Endopterygota</taxon>
        <taxon>Diptera</taxon>
        <taxon>Nematocera</taxon>
        <taxon>Culicoidea</taxon>
        <taxon>Culicidae</taxon>
        <taxon>Anophelinae</taxon>
        <taxon>Anopheles</taxon>
    </lineage>
</organism>
<dbReference type="AlphaFoldDB" id="A0AAG5D8H1"/>
<name>A0AAG5D8H1_ANOAO</name>
<feature type="compositionally biased region" description="Basic and acidic residues" evidence="1">
    <location>
        <begin position="1"/>
        <end position="26"/>
    </location>
</feature>
<proteinExistence type="predicted"/>
<evidence type="ECO:0000256" key="1">
    <source>
        <dbReference type="SAM" id="MobiDB-lite"/>
    </source>
</evidence>